<keyword evidence="1" id="KW-0812">Transmembrane</keyword>
<dbReference type="EMBL" id="GBXM01099574">
    <property type="protein sequence ID" value="JAH09003.1"/>
    <property type="molecule type" value="Transcribed_RNA"/>
</dbReference>
<keyword evidence="1" id="KW-1133">Transmembrane helix</keyword>
<evidence type="ECO:0000313" key="2">
    <source>
        <dbReference type="EMBL" id="JAH09003.1"/>
    </source>
</evidence>
<dbReference type="AlphaFoldDB" id="A0A0E9PYQ1"/>
<organism evidence="2">
    <name type="scientific">Anguilla anguilla</name>
    <name type="common">European freshwater eel</name>
    <name type="synonym">Muraena anguilla</name>
    <dbReference type="NCBI Taxonomy" id="7936"/>
    <lineage>
        <taxon>Eukaryota</taxon>
        <taxon>Metazoa</taxon>
        <taxon>Chordata</taxon>
        <taxon>Craniata</taxon>
        <taxon>Vertebrata</taxon>
        <taxon>Euteleostomi</taxon>
        <taxon>Actinopterygii</taxon>
        <taxon>Neopterygii</taxon>
        <taxon>Teleostei</taxon>
        <taxon>Anguilliformes</taxon>
        <taxon>Anguillidae</taxon>
        <taxon>Anguilla</taxon>
    </lineage>
</organism>
<accession>A0A0E9PYQ1</accession>
<name>A0A0E9PYQ1_ANGAN</name>
<evidence type="ECO:0000256" key="1">
    <source>
        <dbReference type="SAM" id="Phobius"/>
    </source>
</evidence>
<sequence>MYIHASRRVHMLGRVFCSWFSLLLLICLVIRMTTFSFHLLVFWKGACCKN</sequence>
<reference evidence="2" key="1">
    <citation type="submission" date="2014-11" db="EMBL/GenBank/DDBJ databases">
        <authorList>
            <person name="Amaro Gonzalez C."/>
        </authorList>
    </citation>
    <scope>NUCLEOTIDE SEQUENCE</scope>
</reference>
<feature type="transmembrane region" description="Helical" evidence="1">
    <location>
        <begin position="12"/>
        <end position="33"/>
    </location>
</feature>
<keyword evidence="1" id="KW-0472">Membrane</keyword>
<reference evidence="2" key="2">
    <citation type="journal article" date="2015" name="Fish Shellfish Immunol.">
        <title>Early steps in the European eel (Anguilla anguilla)-Vibrio vulnificus interaction in the gills: Role of the RtxA13 toxin.</title>
        <authorList>
            <person name="Callol A."/>
            <person name="Pajuelo D."/>
            <person name="Ebbesson L."/>
            <person name="Teles M."/>
            <person name="MacKenzie S."/>
            <person name="Amaro C."/>
        </authorList>
    </citation>
    <scope>NUCLEOTIDE SEQUENCE</scope>
</reference>
<protein>
    <submittedName>
        <fullName evidence="2">Uncharacterized protein</fullName>
    </submittedName>
</protein>
<proteinExistence type="predicted"/>